<feature type="transmembrane region" description="Helical" evidence="1">
    <location>
        <begin position="188"/>
        <end position="209"/>
    </location>
</feature>
<evidence type="ECO:0000256" key="1">
    <source>
        <dbReference type="SAM" id="Phobius"/>
    </source>
</evidence>
<feature type="transmembrane region" description="Helical" evidence="1">
    <location>
        <begin position="380"/>
        <end position="404"/>
    </location>
</feature>
<proteinExistence type="predicted"/>
<feature type="transmembrane region" description="Helical" evidence="1">
    <location>
        <begin position="294"/>
        <end position="317"/>
    </location>
</feature>
<feature type="transmembrane region" description="Helical" evidence="1">
    <location>
        <begin position="215"/>
        <end position="236"/>
    </location>
</feature>
<keyword evidence="1" id="KW-0812">Transmembrane</keyword>
<keyword evidence="1" id="KW-0472">Membrane</keyword>
<feature type="transmembrane region" description="Helical" evidence="1">
    <location>
        <begin position="248"/>
        <end position="274"/>
    </location>
</feature>
<reference evidence="2" key="1">
    <citation type="submission" date="2020-10" db="EMBL/GenBank/DDBJ databases">
        <authorList>
            <person name="Gilroy R."/>
        </authorList>
    </citation>
    <scope>NUCLEOTIDE SEQUENCE</scope>
    <source>
        <strain evidence="2">ChiGjej1B1-19959</strain>
    </source>
</reference>
<feature type="transmembrane region" description="Helical" evidence="1">
    <location>
        <begin position="416"/>
        <end position="439"/>
    </location>
</feature>
<accession>A0A9D1LE55</accession>
<sequence>MNALTPIPLYVLLLYGLFLAASYRFRWHERAFDPRKRSHRAAVAVCAALCLLPAAAVLCALPHENTAYPFLGLLENENAYNQQFDAFLKGQLALDFQPDARILALENPYIWDARTETGAWYPWDRVLFDGQYYSYFGVAPIFTVYFPWYFLTGTLPAPATVCFLLCVPGILAGAALLVVLVRRFVPNASVGLVCLGVFAVSFGSLQYMVSASADMYYIAVQSGQTNLLLFLLFAVLGAAPGKKTARRAVCLALAGVFLALTAASRPNLLLFAALTVPLFLSMLREKGVRVAGRLVKLFSFAVPTVLGAALLMAYNYARFGSALEFGAQYQLTVADVSTYSVSLSLLLPAVYCYFLQMPAVQGDFPYLALTYEPVGSYGGYLYTTWMMGAFSLPSLTGILLAPLAYRRGQKKDLVKLFTFILAAVCCFLLAFVDICFAGVCVRYLTDITAVAAVFSTALWLDLDSRAAPLSGGKRFAVYAAVSALLFATILVGALLIFENERRYLLQPTV</sequence>
<evidence type="ECO:0000313" key="3">
    <source>
        <dbReference type="Proteomes" id="UP000824071"/>
    </source>
</evidence>
<dbReference type="AlphaFoldDB" id="A0A9D1LE55"/>
<comment type="caution">
    <text evidence="2">The sequence shown here is derived from an EMBL/GenBank/DDBJ whole genome shotgun (WGS) entry which is preliminary data.</text>
</comment>
<gene>
    <name evidence="2" type="ORF">IAC53_02860</name>
</gene>
<feature type="transmembrane region" description="Helical" evidence="1">
    <location>
        <begin position="475"/>
        <end position="497"/>
    </location>
</feature>
<organism evidence="2 3">
    <name type="scientific">Candidatus Fimenecus excrementigallinarum</name>
    <dbReference type="NCBI Taxonomy" id="2840816"/>
    <lineage>
        <taxon>Bacteria</taxon>
        <taxon>Bacillati</taxon>
        <taxon>Bacillota</taxon>
        <taxon>Clostridia</taxon>
        <taxon>Candidatus Fimenecus</taxon>
    </lineage>
</organism>
<name>A0A9D1LE55_9FIRM</name>
<feature type="transmembrane region" description="Helical" evidence="1">
    <location>
        <begin position="338"/>
        <end position="360"/>
    </location>
</feature>
<feature type="transmembrane region" description="Helical" evidence="1">
    <location>
        <begin position="41"/>
        <end position="61"/>
    </location>
</feature>
<feature type="transmembrane region" description="Helical" evidence="1">
    <location>
        <begin position="157"/>
        <end position="181"/>
    </location>
</feature>
<feature type="transmembrane region" description="Helical" evidence="1">
    <location>
        <begin position="7"/>
        <end position="25"/>
    </location>
</feature>
<evidence type="ECO:0000313" key="2">
    <source>
        <dbReference type="EMBL" id="HIU35531.1"/>
    </source>
</evidence>
<dbReference type="EMBL" id="DVMW01000024">
    <property type="protein sequence ID" value="HIU35531.1"/>
    <property type="molecule type" value="Genomic_DNA"/>
</dbReference>
<reference evidence="2" key="2">
    <citation type="journal article" date="2021" name="PeerJ">
        <title>Extensive microbial diversity within the chicken gut microbiome revealed by metagenomics and culture.</title>
        <authorList>
            <person name="Gilroy R."/>
            <person name="Ravi A."/>
            <person name="Getino M."/>
            <person name="Pursley I."/>
            <person name="Horton D.L."/>
            <person name="Alikhan N.F."/>
            <person name="Baker D."/>
            <person name="Gharbi K."/>
            <person name="Hall N."/>
            <person name="Watson M."/>
            <person name="Adriaenssens E.M."/>
            <person name="Foster-Nyarko E."/>
            <person name="Jarju S."/>
            <person name="Secka A."/>
            <person name="Antonio M."/>
            <person name="Oren A."/>
            <person name="Chaudhuri R.R."/>
            <person name="La Ragione R."/>
            <person name="Hildebrand F."/>
            <person name="Pallen M.J."/>
        </authorList>
    </citation>
    <scope>NUCLEOTIDE SEQUENCE</scope>
    <source>
        <strain evidence="2">ChiGjej1B1-19959</strain>
    </source>
</reference>
<protein>
    <submittedName>
        <fullName evidence="2">Uncharacterized protein</fullName>
    </submittedName>
</protein>
<keyword evidence="1" id="KW-1133">Transmembrane helix</keyword>
<dbReference type="Proteomes" id="UP000824071">
    <property type="component" value="Unassembled WGS sequence"/>
</dbReference>
<feature type="transmembrane region" description="Helical" evidence="1">
    <location>
        <begin position="445"/>
        <end position="463"/>
    </location>
</feature>
<feature type="transmembrane region" description="Helical" evidence="1">
    <location>
        <begin position="132"/>
        <end position="151"/>
    </location>
</feature>